<dbReference type="EMBL" id="JALNTZ010000007">
    <property type="protein sequence ID" value="KAJ3645644.1"/>
    <property type="molecule type" value="Genomic_DNA"/>
</dbReference>
<reference evidence="1" key="1">
    <citation type="journal article" date="2023" name="G3 (Bethesda)">
        <title>Whole genome assemblies of Zophobas morio and Tenebrio molitor.</title>
        <authorList>
            <person name="Kaur S."/>
            <person name="Stinson S.A."/>
            <person name="diCenzo G.C."/>
        </authorList>
    </citation>
    <scope>NUCLEOTIDE SEQUENCE</scope>
    <source>
        <strain evidence="1">QUZm001</strain>
    </source>
</reference>
<gene>
    <name evidence="1" type="ORF">Zmor_023285</name>
</gene>
<evidence type="ECO:0000313" key="1">
    <source>
        <dbReference type="EMBL" id="KAJ3645644.1"/>
    </source>
</evidence>
<comment type="caution">
    <text evidence="1">The sequence shown here is derived from an EMBL/GenBank/DDBJ whole genome shotgun (WGS) entry which is preliminary data.</text>
</comment>
<accession>A0AA38I2U4</accession>
<dbReference type="Proteomes" id="UP001168821">
    <property type="component" value="Unassembled WGS sequence"/>
</dbReference>
<name>A0AA38I2U4_9CUCU</name>
<dbReference type="AlphaFoldDB" id="A0AA38I2U4"/>
<evidence type="ECO:0000313" key="2">
    <source>
        <dbReference type="Proteomes" id="UP001168821"/>
    </source>
</evidence>
<proteinExistence type="predicted"/>
<protein>
    <submittedName>
        <fullName evidence="1">Uncharacterized protein</fullName>
    </submittedName>
</protein>
<sequence>MELAFEKTKALILYGPRKRNSVTFKIRNSEIIPSKELKYLGVILDGKGTFEAHMKYATDKAGKSVAALSKLMPNVGRPTGRTRKILLNRDRLLSTQVAVLQVIASEPPHRPFGTGKRIPGRKV</sequence>
<keyword evidence="2" id="KW-1185">Reference proteome</keyword>
<organism evidence="1 2">
    <name type="scientific">Zophobas morio</name>
    <dbReference type="NCBI Taxonomy" id="2755281"/>
    <lineage>
        <taxon>Eukaryota</taxon>
        <taxon>Metazoa</taxon>
        <taxon>Ecdysozoa</taxon>
        <taxon>Arthropoda</taxon>
        <taxon>Hexapoda</taxon>
        <taxon>Insecta</taxon>
        <taxon>Pterygota</taxon>
        <taxon>Neoptera</taxon>
        <taxon>Endopterygota</taxon>
        <taxon>Coleoptera</taxon>
        <taxon>Polyphaga</taxon>
        <taxon>Cucujiformia</taxon>
        <taxon>Tenebrionidae</taxon>
        <taxon>Zophobas</taxon>
    </lineage>
</organism>